<dbReference type="WBParaSite" id="sdigi.contig859.g9906.t1">
    <property type="protein sequence ID" value="sdigi.contig859.g9906.t1"/>
    <property type="gene ID" value="sdigi.contig859.g9906"/>
</dbReference>
<dbReference type="Proteomes" id="UP000887581">
    <property type="component" value="Unplaced"/>
</dbReference>
<evidence type="ECO:0000313" key="2">
    <source>
        <dbReference type="WBParaSite" id="sdigi.contig859.g9906.t1"/>
    </source>
</evidence>
<reference evidence="2" key="1">
    <citation type="submission" date="2022-11" db="UniProtKB">
        <authorList>
            <consortium name="WormBaseParasite"/>
        </authorList>
    </citation>
    <scope>IDENTIFICATION</scope>
</reference>
<evidence type="ECO:0000313" key="1">
    <source>
        <dbReference type="Proteomes" id="UP000887581"/>
    </source>
</evidence>
<keyword evidence="1" id="KW-1185">Reference proteome</keyword>
<dbReference type="AlphaFoldDB" id="A0A915Q7S5"/>
<protein>
    <submittedName>
        <fullName evidence="2">Uncharacterized protein</fullName>
    </submittedName>
</protein>
<proteinExistence type="predicted"/>
<accession>A0A915Q7S5</accession>
<sequence>MNFKYNLLNDIVAGKTSSQVQHPQETVNIQTAADAKIKEIRKDGILKNERDNNLRLKILPNSSRIVDAFTDIGFCLHKNNIAMHEDLSAADSDIGSRPVSLENTNETSSECTDEPGISYTSIRYHAKNWCTRSGCDGILMLLNTKNLCGAASGSHVSRGLIQASSRSLMYRSPRHDLSITRHIVRVRSAHKKRAKSAAAVIRVGRPETELECYQNKSAFYYNHDQFY</sequence>
<name>A0A915Q7S5_9BILA</name>
<organism evidence="1 2">
    <name type="scientific">Setaria digitata</name>
    <dbReference type="NCBI Taxonomy" id="48799"/>
    <lineage>
        <taxon>Eukaryota</taxon>
        <taxon>Metazoa</taxon>
        <taxon>Ecdysozoa</taxon>
        <taxon>Nematoda</taxon>
        <taxon>Chromadorea</taxon>
        <taxon>Rhabditida</taxon>
        <taxon>Spirurina</taxon>
        <taxon>Spiruromorpha</taxon>
        <taxon>Filarioidea</taxon>
        <taxon>Setariidae</taxon>
        <taxon>Setaria</taxon>
    </lineage>
</organism>